<dbReference type="Gene3D" id="3.30.1330.230">
    <property type="match status" value="1"/>
</dbReference>
<dbReference type="eggNOG" id="COG1944">
    <property type="taxonomic scope" value="Bacteria"/>
</dbReference>
<dbReference type="Gene3D" id="3.30.160.660">
    <property type="match status" value="1"/>
</dbReference>
<evidence type="ECO:0000259" key="1">
    <source>
        <dbReference type="PROSITE" id="PS51664"/>
    </source>
</evidence>
<dbReference type="KEGG" id="hna:Hneap_0890"/>
<evidence type="ECO:0000313" key="2">
    <source>
        <dbReference type="EMBL" id="ACX95733.1"/>
    </source>
</evidence>
<dbReference type="RefSeq" id="WP_012823769.1">
    <property type="nucleotide sequence ID" value="NC_013422.1"/>
</dbReference>
<dbReference type="InterPro" id="IPR041080">
    <property type="entry name" value="YcaO_C"/>
</dbReference>
<dbReference type="NCBIfam" id="TIGR00702">
    <property type="entry name" value="YcaO-type kinase domain"/>
    <property type="match status" value="1"/>
</dbReference>
<dbReference type="PANTHER" id="PTHR37809">
    <property type="entry name" value="RIBOSOMAL PROTEIN S12 METHYLTHIOTRANSFERASE ACCESSORY FACTOR YCAO"/>
    <property type="match status" value="1"/>
</dbReference>
<dbReference type="HOGENOM" id="CLU_022530_1_0_6"/>
<sequence>MSEHTFITGKDAALEDTIARVQGQLTALGFDIEETRWLNPVPHCWSVHIRDKNCPILFTNGKGASKKAALASALGEFVERLASQYFFGDFHWHREQTTHDGLKQGVHDPRERWFTIDHPGVRPEGLLDDALWRHYLADDYRITTKDWVDFNSAVTDAVCALPYTRIRDGQTLYFPANVVGNLYVSNGLTAGNTIFEARTQGLSEVFERFVKNRVIAESIALPQIPDDIVARYPTIATAIAALRGHSFGLRLLDASLGGKYPVICVTLIDPQSGGVFASFGAHPNFEVAFERTVTELLQGRALDDLHAFHPPTTDQELVSDPQNLELHFIDSSGWLSWDFFRDTPDYPFVHWDFTAENNEAGFKRLCDIVHAEGYDVYVADYPHIGLYACRILVPGLSEIYPVDELYERNNNVGLSLIPYVERLGELSATECAQLLETMDDLDMDWLMPMTDVIGLAIGADHPWASLRFGELRALALFASGPDDDDDETEALLDWLVNVPPLPDNRRIIYRAAHTHHQLTVAATAPLDQYQSTLMALYPPQEQASAQALLEGRAGFLDLGGLGANFERSPLHQTLMAAFDRAFAAKPPVEFTT</sequence>
<dbReference type="EMBL" id="CP001801">
    <property type="protein sequence ID" value="ACX95733.1"/>
    <property type="molecule type" value="Genomic_DNA"/>
</dbReference>
<organism evidence="2 3">
    <name type="scientific">Halothiobacillus neapolitanus (strain ATCC 23641 / DSM 15147 / CIP 104769 / NCIMB 8539 / c2)</name>
    <name type="common">Thiobacillus neapolitanus</name>
    <dbReference type="NCBI Taxonomy" id="555778"/>
    <lineage>
        <taxon>Bacteria</taxon>
        <taxon>Pseudomonadati</taxon>
        <taxon>Pseudomonadota</taxon>
        <taxon>Gammaproteobacteria</taxon>
        <taxon>Chromatiales</taxon>
        <taxon>Halothiobacillaceae</taxon>
        <taxon>Halothiobacillus</taxon>
    </lineage>
</organism>
<protein>
    <recommendedName>
        <fullName evidence="1">YcaO domain-containing protein</fullName>
    </recommendedName>
</protein>
<evidence type="ECO:0000313" key="3">
    <source>
        <dbReference type="Proteomes" id="UP000009102"/>
    </source>
</evidence>
<proteinExistence type="predicted"/>
<dbReference type="Pfam" id="PF18381">
    <property type="entry name" value="YcaO_C"/>
    <property type="match status" value="1"/>
</dbReference>
<reference evidence="2 3" key="1">
    <citation type="submission" date="2009-10" db="EMBL/GenBank/DDBJ databases">
        <title>Complete sequence of Halothiobacillus neapolitanus c2.</title>
        <authorList>
            <consortium name="US DOE Joint Genome Institute"/>
            <person name="Lucas S."/>
            <person name="Copeland A."/>
            <person name="Lapidus A."/>
            <person name="Glavina del Rio T."/>
            <person name="Tice H."/>
            <person name="Bruce D."/>
            <person name="Goodwin L."/>
            <person name="Pitluck S."/>
            <person name="Davenport K."/>
            <person name="Brettin T."/>
            <person name="Detter J.C."/>
            <person name="Han C."/>
            <person name="Tapia R."/>
            <person name="Larimer F."/>
            <person name="Land M."/>
            <person name="Hauser L."/>
            <person name="Kyrpides N."/>
            <person name="Mikhailova N."/>
            <person name="Kerfeld C."/>
            <person name="Cannon G."/>
            <person name="Heinhort S."/>
        </authorList>
    </citation>
    <scope>NUCLEOTIDE SEQUENCE [LARGE SCALE GENOMIC DNA]</scope>
    <source>
        <strain evidence="3">ATCC 23641 / c2</strain>
    </source>
</reference>
<dbReference type="OrthoDB" id="9761274at2"/>
<dbReference type="Pfam" id="PF02624">
    <property type="entry name" value="YcaO"/>
    <property type="match status" value="1"/>
</dbReference>
<dbReference type="AlphaFoldDB" id="D0KZ60"/>
<feature type="domain" description="YcaO" evidence="1">
    <location>
        <begin position="61"/>
        <end position="442"/>
    </location>
</feature>
<dbReference type="Proteomes" id="UP000009102">
    <property type="component" value="Chromosome"/>
</dbReference>
<dbReference type="NCBIfam" id="NF040716">
    <property type="entry name" value="YcaO_for_S12"/>
    <property type="match status" value="1"/>
</dbReference>
<dbReference type="PROSITE" id="PS51664">
    <property type="entry name" value="YCAO"/>
    <property type="match status" value="1"/>
</dbReference>
<keyword evidence="3" id="KW-1185">Reference proteome</keyword>
<dbReference type="Gene3D" id="3.30.40.250">
    <property type="match status" value="1"/>
</dbReference>
<gene>
    <name evidence="2" type="ordered locus">Hneap_0890</name>
</gene>
<dbReference type="STRING" id="555778.Hneap_0890"/>
<dbReference type="PANTHER" id="PTHR37809:SF1">
    <property type="entry name" value="RIBOSOMAL PROTEIN S12 METHYLTHIOTRANSFERASE ACCESSORY FACTOR YCAO"/>
    <property type="match status" value="1"/>
</dbReference>
<accession>D0KZ60</accession>
<dbReference type="InterPro" id="IPR003776">
    <property type="entry name" value="YcaO-like_dom"/>
</dbReference>
<name>D0KZ60_HALNC</name>